<dbReference type="InterPro" id="IPR000713">
    <property type="entry name" value="Mur_ligase_N"/>
</dbReference>
<evidence type="ECO:0000259" key="11">
    <source>
        <dbReference type="Pfam" id="PF08245"/>
    </source>
</evidence>
<dbReference type="InterPro" id="IPR036615">
    <property type="entry name" value="Mur_ligase_C_dom_sf"/>
</dbReference>
<comment type="caution">
    <text evidence="12">The sequence shown here is derived from an EMBL/GenBank/DDBJ whole genome shotgun (WGS) entry which is preliminary data.</text>
</comment>
<dbReference type="HAMAP" id="MF_00208">
    <property type="entry name" value="MurE"/>
    <property type="match status" value="1"/>
</dbReference>
<dbReference type="NCBIfam" id="NF001124">
    <property type="entry name" value="PRK00139.1-2"/>
    <property type="match status" value="1"/>
</dbReference>
<dbReference type="InterPro" id="IPR005761">
    <property type="entry name" value="UDP-N-AcMur-Glu-dNH2Pim_ligase"/>
</dbReference>
<feature type="domain" description="Mur ligase N-terminal catalytic" evidence="9">
    <location>
        <begin position="25"/>
        <end position="102"/>
    </location>
</feature>
<dbReference type="SUPFAM" id="SSF53244">
    <property type="entry name" value="MurD-like peptide ligases, peptide-binding domain"/>
    <property type="match status" value="1"/>
</dbReference>
<dbReference type="InterPro" id="IPR035911">
    <property type="entry name" value="MurE/MurF_N"/>
</dbReference>
<reference evidence="13" key="1">
    <citation type="journal article" date="2019" name="Int. J. Syst. Evol. Microbiol.">
        <title>The Global Catalogue of Microorganisms (GCM) 10K type strain sequencing project: providing services to taxonomists for standard genome sequencing and annotation.</title>
        <authorList>
            <consortium name="The Broad Institute Genomics Platform"/>
            <consortium name="The Broad Institute Genome Sequencing Center for Infectious Disease"/>
            <person name="Wu L."/>
            <person name="Ma J."/>
        </authorList>
    </citation>
    <scope>NUCLEOTIDE SEQUENCE [LARGE SCALE GENOMIC DNA]</scope>
    <source>
        <strain evidence="13">CGMCC 4.7192</strain>
    </source>
</reference>
<keyword evidence="7" id="KW-0067">ATP-binding</keyword>
<dbReference type="InterPro" id="IPR013221">
    <property type="entry name" value="Mur_ligase_cen"/>
</dbReference>
<comment type="PTM">
    <text evidence="7">Carboxylation is probably crucial for Mg(2+) binding and, consequently, for the gamma-phosphate positioning of ATP.</text>
</comment>
<dbReference type="EMBL" id="JBHUII010000004">
    <property type="protein sequence ID" value="MFD2206336.1"/>
    <property type="molecule type" value="Genomic_DNA"/>
</dbReference>
<feature type="binding site" evidence="7">
    <location>
        <begin position="158"/>
        <end position="159"/>
    </location>
    <ligand>
        <name>UDP-N-acetyl-alpha-D-muramoyl-L-alanyl-D-glutamate</name>
        <dbReference type="ChEBI" id="CHEBI:83900"/>
    </ligand>
</feature>
<keyword evidence="6 7" id="KW-0961">Cell wall biogenesis/degradation</keyword>
<evidence type="ECO:0000256" key="4">
    <source>
        <dbReference type="ARBA" id="ARBA00022984"/>
    </source>
</evidence>
<evidence type="ECO:0000256" key="5">
    <source>
        <dbReference type="ARBA" id="ARBA00023306"/>
    </source>
</evidence>
<feature type="binding site" evidence="7">
    <location>
        <position position="461"/>
    </location>
    <ligand>
        <name>meso-2,6-diaminopimelate</name>
        <dbReference type="ChEBI" id="CHEBI:57791"/>
    </ligand>
</feature>
<keyword evidence="2 7" id="KW-0132">Cell division</keyword>
<keyword evidence="7" id="KW-0547">Nucleotide-binding</keyword>
<feature type="binding site" evidence="7">
    <location>
        <position position="32"/>
    </location>
    <ligand>
        <name>UDP-N-acetyl-alpha-D-muramoyl-L-alanyl-D-glutamate</name>
        <dbReference type="ChEBI" id="CHEBI:83900"/>
    </ligand>
</feature>
<comment type="subcellular location">
    <subcellularLocation>
        <location evidence="7 8">Cytoplasm</location>
    </subcellularLocation>
</comment>
<feature type="binding site" evidence="7">
    <location>
        <position position="193"/>
    </location>
    <ligand>
        <name>UDP-N-acetyl-alpha-D-muramoyl-L-alanyl-D-glutamate</name>
        <dbReference type="ChEBI" id="CHEBI:83900"/>
    </ligand>
</feature>
<keyword evidence="3 7" id="KW-0133">Cell shape</keyword>
<feature type="binding site" evidence="7">
    <location>
        <position position="30"/>
    </location>
    <ligand>
        <name>UDP-N-acetyl-alpha-D-muramoyl-L-alanyl-D-glutamate</name>
        <dbReference type="ChEBI" id="CHEBI:83900"/>
    </ligand>
</feature>
<evidence type="ECO:0000313" key="13">
    <source>
        <dbReference type="Proteomes" id="UP001597294"/>
    </source>
</evidence>
<dbReference type="GO" id="GO:0008765">
    <property type="term" value="F:UDP-N-acetylmuramoylalanyl-D-glutamate-2,6-diaminopimelate ligase activity"/>
    <property type="evidence" value="ECO:0007669"/>
    <property type="project" value="UniProtKB-EC"/>
</dbReference>
<evidence type="ECO:0000256" key="2">
    <source>
        <dbReference type="ARBA" id="ARBA00022618"/>
    </source>
</evidence>
<comment type="similarity">
    <text evidence="1 7">Belongs to the MurCDEF family. MurE subfamily.</text>
</comment>
<dbReference type="Pfam" id="PF02875">
    <property type="entry name" value="Mur_ligase_C"/>
    <property type="match status" value="1"/>
</dbReference>
<evidence type="ECO:0000259" key="10">
    <source>
        <dbReference type="Pfam" id="PF02875"/>
    </source>
</evidence>
<feature type="binding site" evidence="7">
    <location>
        <position position="191"/>
    </location>
    <ligand>
        <name>UDP-N-acetyl-alpha-D-muramoyl-L-alanyl-D-glutamate</name>
        <dbReference type="ChEBI" id="CHEBI:83900"/>
    </ligand>
</feature>
<feature type="binding site" evidence="7">
    <location>
        <position position="389"/>
    </location>
    <ligand>
        <name>meso-2,6-diaminopimelate</name>
        <dbReference type="ChEBI" id="CHEBI:57791"/>
    </ligand>
</feature>
<keyword evidence="7" id="KW-0460">Magnesium</keyword>
<dbReference type="SUPFAM" id="SSF63418">
    <property type="entry name" value="MurE/MurF N-terminal domain"/>
    <property type="match status" value="1"/>
</dbReference>
<dbReference type="RefSeq" id="WP_380251815.1">
    <property type="nucleotide sequence ID" value="NZ_JBHUII010000004.1"/>
</dbReference>
<evidence type="ECO:0000256" key="3">
    <source>
        <dbReference type="ARBA" id="ARBA00022960"/>
    </source>
</evidence>
<evidence type="ECO:0000313" key="12">
    <source>
        <dbReference type="EMBL" id="MFD2206336.1"/>
    </source>
</evidence>
<evidence type="ECO:0000256" key="8">
    <source>
        <dbReference type="RuleBase" id="RU004135"/>
    </source>
</evidence>
<evidence type="ECO:0000256" key="7">
    <source>
        <dbReference type="HAMAP-Rule" id="MF_00208"/>
    </source>
</evidence>
<feature type="binding site" evidence="7">
    <location>
        <begin position="116"/>
        <end position="122"/>
    </location>
    <ligand>
        <name>ATP</name>
        <dbReference type="ChEBI" id="CHEBI:30616"/>
    </ligand>
</feature>
<keyword evidence="13" id="KW-1185">Reference proteome</keyword>
<sequence length="510" mass="54353">MRLDDLLSQLPENYRPIENHGNGDITGLSLDSRKIKPGYLFAALPPSTDSGLDGCDFISQALKAGAGALLVPAGKDISDCEPQVPVITSPNPRQVIALMAAAFSAQQPENLVAITGTNGKTSVATFTRQIWEKLGHKAASLGTLGLYPPQPNAPAALTTPDSIELFTCLKGLSEQDFTHLALEASSHGLDQYRLDGLKPKAAAFTNLSQDHLDYHKDMESYLQAKLRLFENLLPEGGTAVLNADMLEFDQIRSICEKRKHKIISYGHNISDLQVVEQRPTTDGQELKLSLFGKTTHLKLTLTGSFQAGNIMASVGLALGCGASLPAIVDTLPKLSGVPGRAEKVGTSAKGGTVYVDFAHTPDAVEAIINALRPHTRKKLSIVVGCGGDRDPGKRPLMGGIADKLADRAYITDDNPRSEDPASIRAQAMSAAPNAIEVNDRRKAIFKAVSDLNDGDLLIIAGKGHESGQIIGDKVLPFDDRDVAREAIAATLQEENSGTDIKNETGVTNGT</sequence>
<gene>
    <name evidence="7" type="primary">murE</name>
    <name evidence="12" type="ORF">ACFSKO_11955</name>
</gene>
<comment type="pathway">
    <text evidence="7 8">Cell wall biogenesis; peptidoglycan biosynthesis.</text>
</comment>
<comment type="caution">
    <text evidence="7">Lacks conserved residue(s) required for the propagation of feature annotation.</text>
</comment>
<keyword evidence="7 12" id="KW-0436">Ligase</keyword>
<proteinExistence type="inferred from homology"/>
<dbReference type="Proteomes" id="UP001597294">
    <property type="component" value="Unassembled WGS sequence"/>
</dbReference>
<protein>
    <recommendedName>
        <fullName evidence="7">UDP-N-acetylmuramoyl-L-alanyl-D-glutamate--2,6-diaminopimelate ligase</fullName>
        <ecNumber evidence="7">6.3.2.13</ecNumber>
    </recommendedName>
    <alternativeName>
        <fullName evidence="7">Meso-A2pm-adding enzyme</fullName>
    </alternativeName>
    <alternativeName>
        <fullName evidence="7">Meso-diaminopimelate-adding enzyme</fullName>
    </alternativeName>
    <alternativeName>
        <fullName evidence="7">UDP-MurNAc-L-Ala-D-Glu:meso-diaminopimelate ligase</fullName>
    </alternativeName>
    <alternativeName>
        <fullName evidence="7">UDP-MurNAc-tripeptide synthetase</fullName>
    </alternativeName>
    <alternativeName>
        <fullName evidence="7">UDP-N-acetylmuramyl-tripeptide synthetase</fullName>
    </alternativeName>
</protein>
<feature type="binding site" evidence="7">
    <location>
        <position position="185"/>
    </location>
    <ligand>
        <name>UDP-N-acetyl-alpha-D-muramoyl-L-alanyl-D-glutamate</name>
        <dbReference type="ChEBI" id="CHEBI:83900"/>
    </ligand>
</feature>
<dbReference type="NCBIfam" id="NF001126">
    <property type="entry name" value="PRK00139.1-4"/>
    <property type="match status" value="1"/>
</dbReference>
<dbReference type="Gene3D" id="3.90.190.20">
    <property type="entry name" value="Mur ligase, C-terminal domain"/>
    <property type="match status" value="1"/>
</dbReference>
<feature type="binding site" evidence="7">
    <location>
        <position position="465"/>
    </location>
    <ligand>
        <name>meso-2,6-diaminopimelate</name>
        <dbReference type="ChEBI" id="CHEBI:57791"/>
    </ligand>
</feature>
<feature type="modified residue" description="N6-carboxylysine" evidence="7">
    <location>
        <position position="225"/>
    </location>
</feature>
<keyword evidence="4 7" id="KW-0573">Peptidoglycan synthesis</keyword>
<keyword evidence="5 7" id="KW-0131">Cell cycle</keyword>
<dbReference type="Gene3D" id="3.40.1190.10">
    <property type="entry name" value="Mur-like, catalytic domain"/>
    <property type="match status" value="1"/>
</dbReference>
<evidence type="ECO:0000256" key="6">
    <source>
        <dbReference type="ARBA" id="ARBA00023316"/>
    </source>
</evidence>
<dbReference type="EC" id="6.3.2.13" evidence="7"/>
<dbReference type="InterPro" id="IPR036565">
    <property type="entry name" value="Mur-like_cat_sf"/>
</dbReference>
<comment type="function">
    <text evidence="7">Catalyzes the addition of meso-diaminopimelic acid to the nucleotide precursor UDP-N-acetylmuramoyl-L-alanyl-D-glutamate (UMAG) in the biosynthesis of bacterial cell-wall peptidoglycan.</text>
</comment>
<name>A0ABW5BLG5_9PROT</name>
<dbReference type="NCBIfam" id="TIGR01085">
    <property type="entry name" value="murE"/>
    <property type="match status" value="1"/>
</dbReference>
<keyword evidence="7" id="KW-0963">Cytoplasm</keyword>
<comment type="cofactor">
    <cofactor evidence="7">
        <name>Mg(2+)</name>
        <dbReference type="ChEBI" id="CHEBI:18420"/>
    </cofactor>
</comment>
<feature type="domain" description="Mur ligase C-terminal" evidence="10">
    <location>
        <begin position="339"/>
        <end position="463"/>
    </location>
</feature>
<dbReference type="SUPFAM" id="SSF53623">
    <property type="entry name" value="MurD-like peptide ligases, catalytic domain"/>
    <property type="match status" value="1"/>
</dbReference>
<dbReference type="Gene3D" id="3.40.1390.10">
    <property type="entry name" value="MurE/MurF, N-terminal domain"/>
    <property type="match status" value="1"/>
</dbReference>
<dbReference type="InterPro" id="IPR004101">
    <property type="entry name" value="Mur_ligase_C"/>
</dbReference>
<feature type="domain" description="Mur ligase central" evidence="11">
    <location>
        <begin position="114"/>
        <end position="317"/>
    </location>
</feature>
<dbReference type="Pfam" id="PF01225">
    <property type="entry name" value="Mur_ligase"/>
    <property type="match status" value="1"/>
</dbReference>
<feature type="short sequence motif" description="Meso-diaminopimelate recognition motif" evidence="7">
    <location>
        <begin position="413"/>
        <end position="416"/>
    </location>
</feature>
<feature type="binding site" evidence="7">
    <location>
        <begin position="413"/>
        <end position="416"/>
    </location>
    <ligand>
        <name>meso-2,6-diaminopimelate</name>
        <dbReference type="ChEBI" id="CHEBI:57791"/>
    </ligand>
</feature>
<evidence type="ECO:0000256" key="1">
    <source>
        <dbReference type="ARBA" id="ARBA00005898"/>
    </source>
</evidence>
<dbReference type="Pfam" id="PF08245">
    <property type="entry name" value="Mur_ligase_M"/>
    <property type="match status" value="1"/>
</dbReference>
<accession>A0ABW5BLG5</accession>
<dbReference type="PANTHER" id="PTHR23135">
    <property type="entry name" value="MUR LIGASE FAMILY MEMBER"/>
    <property type="match status" value="1"/>
</dbReference>
<dbReference type="PANTHER" id="PTHR23135:SF4">
    <property type="entry name" value="UDP-N-ACETYLMURAMOYL-L-ALANYL-D-GLUTAMATE--2,6-DIAMINOPIMELATE LIGASE MURE HOMOLOG, CHLOROPLASTIC"/>
    <property type="match status" value="1"/>
</dbReference>
<comment type="catalytic activity">
    <reaction evidence="7">
        <text>UDP-N-acetyl-alpha-D-muramoyl-L-alanyl-D-glutamate + meso-2,6-diaminopimelate + ATP = UDP-N-acetyl-alpha-D-muramoyl-L-alanyl-gamma-D-glutamyl-meso-2,6-diaminopimelate + ADP + phosphate + H(+)</text>
        <dbReference type="Rhea" id="RHEA:23676"/>
        <dbReference type="ChEBI" id="CHEBI:15378"/>
        <dbReference type="ChEBI" id="CHEBI:30616"/>
        <dbReference type="ChEBI" id="CHEBI:43474"/>
        <dbReference type="ChEBI" id="CHEBI:57791"/>
        <dbReference type="ChEBI" id="CHEBI:83900"/>
        <dbReference type="ChEBI" id="CHEBI:83905"/>
        <dbReference type="ChEBI" id="CHEBI:456216"/>
        <dbReference type="EC" id="6.3.2.13"/>
    </reaction>
</comment>
<evidence type="ECO:0000259" key="9">
    <source>
        <dbReference type="Pfam" id="PF01225"/>
    </source>
</evidence>
<organism evidence="12 13">
    <name type="scientific">Kiloniella antarctica</name>
    <dbReference type="NCBI Taxonomy" id="1550907"/>
    <lineage>
        <taxon>Bacteria</taxon>
        <taxon>Pseudomonadati</taxon>
        <taxon>Pseudomonadota</taxon>
        <taxon>Alphaproteobacteria</taxon>
        <taxon>Rhodospirillales</taxon>
        <taxon>Kiloniellaceae</taxon>
        <taxon>Kiloniella</taxon>
    </lineage>
</organism>